<reference evidence="9" key="1">
    <citation type="submission" date="2016-10" db="EMBL/GenBank/DDBJ databases">
        <authorList>
            <person name="Varghese N."/>
            <person name="Submissions S."/>
        </authorList>
    </citation>
    <scope>NUCLEOTIDE SEQUENCE [LARGE SCALE GENOMIC DNA]</scope>
    <source>
        <strain evidence="9">DSM 241</strain>
    </source>
</reference>
<sequence>MTNKTRHVTYMGLALSAGLLAGCVQVGEQSDDEPDLTEMSAEEYAEYLIFESNSFKLDQEVQEGGTARERMQQDELQRLCSDTRNRPHGEVANRIVAMARESFEYPEGGIQLGDWEKGAELARSGYGYRIGHNYDNPERTVGGNCYACHQMDPEELAYGNIGPSLSNYGELRGNTEAVRRFVYEMIYNPHAYFPCTAMPRMGHNGFLEQESISHIMAYLLDPESPVNARKVDPDVEMDPASAPAGDTGF</sequence>
<evidence type="ECO:0000313" key="9">
    <source>
        <dbReference type="Proteomes" id="UP000199256"/>
    </source>
</evidence>
<dbReference type="EMBL" id="FOAA01000012">
    <property type="protein sequence ID" value="SEL24791.1"/>
    <property type="molecule type" value="Genomic_DNA"/>
</dbReference>
<evidence type="ECO:0000256" key="3">
    <source>
        <dbReference type="ARBA" id="ARBA00023004"/>
    </source>
</evidence>
<gene>
    <name evidence="8" type="ORF">SAMN05444515_11241</name>
</gene>
<organism evidence="8 9">
    <name type="scientific">Ectothiorhodospira marina</name>
    <dbReference type="NCBI Taxonomy" id="1396821"/>
    <lineage>
        <taxon>Bacteria</taxon>
        <taxon>Pseudomonadati</taxon>
        <taxon>Pseudomonadota</taxon>
        <taxon>Gammaproteobacteria</taxon>
        <taxon>Chromatiales</taxon>
        <taxon>Ectothiorhodospiraceae</taxon>
        <taxon>Ectothiorhodospira</taxon>
    </lineage>
</organism>
<keyword evidence="9" id="KW-1185">Reference proteome</keyword>
<feature type="domain" description="Cytochrome c" evidence="7">
    <location>
        <begin position="113"/>
        <end position="223"/>
    </location>
</feature>
<evidence type="ECO:0000256" key="2">
    <source>
        <dbReference type="ARBA" id="ARBA00022723"/>
    </source>
</evidence>
<evidence type="ECO:0000256" key="5">
    <source>
        <dbReference type="SAM" id="MobiDB-lite"/>
    </source>
</evidence>
<dbReference type="GO" id="GO:0009055">
    <property type="term" value="F:electron transfer activity"/>
    <property type="evidence" value="ECO:0007669"/>
    <property type="project" value="InterPro"/>
</dbReference>
<dbReference type="InterPro" id="IPR036909">
    <property type="entry name" value="Cyt_c-like_dom_sf"/>
</dbReference>
<dbReference type="Gene3D" id="1.10.760.10">
    <property type="entry name" value="Cytochrome c-like domain"/>
    <property type="match status" value="1"/>
</dbReference>
<dbReference type="NCBIfam" id="TIGR04485">
    <property type="entry name" value="thiosulf_SoxX"/>
    <property type="match status" value="1"/>
</dbReference>
<dbReference type="GO" id="GO:0046872">
    <property type="term" value="F:metal ion binding"/>
    <property type="evidence" value="ECO:0007669"/>
    <property type="project" value="UniProtKB-KW"/>
</dbReference>
<dbReference type="RefSeq" id="WP_090254257.1">
    <property type="nucleotide sequence ID" value="NZ_FOAA01000012.1"/>
</dbReference>
<proteinExistence type="predicted"/>
<feature type="signal peptide" evidence="6">
    <location>
        <begin position="1"/>
        <end position="21"/>
    </location>
</feature>
<dbReference type="InterPro" id="IPR009056">
    <property type="entry name" value="Cyt_c-like_dom"/>
</dbReference>
<evidence type="ECO:0000256" key="6">
    <source>
        <dbReference type="SAM" id="SignalP"/>
    </source>
</evidence>
<feature type="chain" id="PRO_5011508422" evidence="6">
    <location>
        <begin position="22"/>
        <end position="249"/>
    </location>
</feature>
<dbReference type="SUPFAM" id="SSF46626">
    <property type="entry name" value="Cytochrome c"/>
    <property type="match status" value="1"/>
</dbReference>
<accession>A0A1H7NN20</accession>
<evidence type="ECO:0000256" key="1">
    <source>
        <dbReference type="ARBA" id="ARBA00022617"/>
    </source>
</evidence>
<feature type="region of interest" description="Disordered" evidence="5">
    <location>
        <begin position="229"/>
        <end position="249"/>
    </location>
</feature>
<dbReference type="PROSITE" id="PS51257">
    <property type="entry name" value="PROKAR_LIPOPROTEIN"/>
    <property type="match status" value="1"/>
</dbReference>
<evidence type="ECO:0000256" key="4">
    <source>
        <dbReference type="PROSITE-ProRule" id="PRU00433"/>
    </source>
</evidence>
<dbReference type="AlphaFoldDB" id="A0A1H7NN20"/>
<name>A0A1H7NN20_9GAMM</name>
<dbReference type="InterPro" id="IPR030999">
    <property type="entry name" value="Thiosulf_SoxX"/>
</dbReference>
<keyword evidence="2 4" id="KW-0479">Metal-binding</keyword>
<keyword evidence="6" id="KW-0732">Signal</keyword>
<dbReference type="PROSITE" id="PS51007">
    <property type="entry name" value="CYTC"/>
    <property type="match status" value="1"/>
</dbReference>
<dbReference type="STRING" id="1396821.SAMN05444515_11241"/>
<evidence type="ECO:0000259" key="7">
    <source>
        <dbReference type="PROSITE" id="PS51007"/>
    </source>
</evidence>
<dbReference type="OrthoDB" id="9808312at2"/>
<evidence type="ECO:0000313" key="8">
    <source>
        <dbReference type="EMBL" id="SEL24791.1"/>
    </source>
</evidence>
<keyword evidence="3 4" id="KW-0408">Iron</keyword>
<dbReference type="Proteomes" id="UP000199256">
    <property type="component" value="Unassembled WGS sequence"/>
</dbReference>
<dbReference type="GO" id="GO:0020037">
    <property type="term" value="F:heme binding"/>
    <property type="evidence" value="ECO:0007669"/>
    <property type="project" value="InterPro"/>
</dbReference>
<protein>
    <submittedName>
        <fullName evidence="8">Sulfur-oxidizing protein SoxX</fullName>
    </submittedName>
</protein>
<keyword evidence="1 4" id="KW-0349">Heme</keyword>